<accession>D4BKE9</accession>
<dbReference type="HOGENOM" id="CLU_469860_0_0_6"/>
<comment type="caution">
    <text evidence="2">The sequence shown here is derived from an EMBL/GenBank/DDBJ whole genome shotgun (WGS) entry which is preliminary data.</text>
</comment>
<name>D4BKE9_9ENTR</name>
<feature type="coiled-coil region" evidence="1">
    <location>
        <begin position="300"/>
        <end position="327"/>
    </location>
</feature>
<sequence length="580" mass="60601">MPEFKITPSQYKPIEVLANEKTNNTSPGGTSKRITYANNGTLPEEATISNMLKGAKKDGIDGIEKVLIKMGTNLSGPKYAAKIANTETGEGENATRGLFGQGTPAAIANEKASAARRLLSNNSAPQHEELDAHAPNVKNENNDSSHLAIESADVSDKAPDTQAQVFSTELSPGDNIELSTAEFLEGVPDPNNDIAVVSHQNLTKQNIDDTDCVSTTDTDSVSKTNDVNISTDSCTTESTGTQATIRKQVSYGAEPTGHSHRSSDQMALLISTAVTSLVGIVTIATALSKRGESSSDTESADQISSVEANLSEQIDTLENNAAQEQRLSEGLDQFVANCDGDAAKLTELATDLENNKTEIIDTASEQVYQAALTEATNAAYSDPNNQVMDVDNGNLVPTGELTEAAQKECEQQAAAAQQAAADKMGLALDSAISSIDEKAGDISKLSAEAAQASDKLNTLSASDLATAQSLQNQLQSLEQTKANMTNVTSGLSEQGFRALMATGSISLAAAIPLLTKYALNYHHNGKAQKAAAEQEAAPLTTGEFSQLKKAMATHSTKDGSTATAENIALANKFAGAAGAA</sequence>
<feature type="coiled-coil region" evidence="1">
    <location>
        <begin position="442"/>
        <end position="487"/>
    </location>
</feature>
<dbReference type="EMBL" id="ABWL02000031">
    <property type="protein sequence ID" value="EFE05580.1"/>
    <property type="molecule type" value="Genomic_DNA"/>
</dbReference>
<dbReference type="Proteomes" id="UP000003880">
    <property type="component" value="Unassembled WGS sequence"/>
</dbReference>
<organism evidence="2 3">
    <name type="scientific">Citrobacter youngae ATCC 29220</name>
    <dbReference type="NCBI Taxonomy" id="500640"/>
    <lineage>
        <taxon>Bacteria</taxon>
        <taxon>Pseudomonadati</taxon>
        <taxon>Pseudomonadota</taxon>
        <taxon>Gammaproteobacteria</taxon>
        <taxon>Enterobacterales</taxon>
        <taxon>Enterobacteriaceae</taxon>
        <taxon>Citrobacter</taxon>
        <taxon>Citrobacter freundii complex</taxon>
    </lineage>
</organism>
<dbReference type="InterPro" id="IPR037003">
    <property type="entry name" value="Tir_central_sf"/>
</dbReference>
<protein>
    <submittedName>
        <fullName evidence="2">Translocated intimin receptor (Tir) intimin-binding domain protein</fullName>
    </submittedName>
</protein>
<dbReference type="AlphaFoldDB" id="D4BKE9"/>
<reference evidence="2 3" key="1">
    <citation type="submission" date="2010-02" db="EMBL/GenBank/DDBJ databases">
        <authorList>
            <person name="Weinstock G."/>
            <person name="Sodergren E."/>
            <person name="Clifton S."/>
            <person name="Fulton L."/>
            <person name="Fulton B."/>
            <person name="Courtney L."/>
            <person name="Fronick C."/>
            <person name="Harrison M."/>
            <person name="Strong C."/>
            <person name="Farmer C."/>
            <person name="Delahaunty K."/>
            <person name="Markovic C."/>
            <person name="Hall O."/>
            <person name="Minx P."/>
            <person name="Tomlinson C."/>
            <person name="Mitreva M."/>
            <person name="Nelson J."/>
            <person name="Hou S."/>
            <person name="Wollam A."/>
            <person name="Pepin K.H."/>
            <person name="Johnson M."/>
            <person name="Bhonagiri V."/>
            <person name="Zhang X."/>
            <person name="Suruliraj S."/>
            <person name="Warren W."/>
            <person name="Chinwalla A."/>
            <person name="Mardis E.R."/>
            <person name="Wilson R.K."/>
        </authorList>
    </citation>
    <scope>NUCLEOTIDE SEQUENCE [LARGE SCALE GENOMIC DNA]</scope>
    <source>
        <strain evidence="2 3">ATCC 29220</strain>
    </source>
</reference>
<dbReference type="Gene3D" id="4.10.820.10">
    <property type="entry name" value="Translocated intimin receptor, central domain"/>
    <property type="match status" value="1"/>
</dbReference>
<gene>
    <name evidence="2" type="ORF">CIT292_11026</name>
</gene>
<dbReference type="RefSeq" id="WP_006688167.1">
    <property type="nucleotide sequence ID" value="NZ_GG730303.1"/>
</dbReference>
<proteinExistence type="predicted"/>
<keyword evidence="2" id="KW-0675">Receptor</keyword>
<evidence type="ECO:0000313" key="2">
    <source>
        <dbReference type="EMBL" id="EFE05580.1"/>
    </source>
</evidence>
<evidence type="ECO:0000313" key="3">
    <source>
        <dbReference type="Proteomes" id="UP000003880"/>
    </source>
</evidence>
<evidence type="ECO:0000256" key="1">
    <source>
        <dbReference type="SAM" id="Coils"/>
    </source>
</evidence>
<keyword evidence="1" id="KW-0175">Coiled coil</keyword>